<accession>A0A3T1D3X1</accession>
<evidence type="ECO:0000313" key="6">
    <source>
        <dbReference type="EMBL" id="BBI32810.1"/>
    </source>
</evidence>
<evidence type="ECO:0000256" key="3">
    <source>
        <dbReference type="PIRSR" id="PIRSR603782-1"/>
    </source>
</evidence>
<feature type="binding site" evidence="3">
    <location>
        <position position="57"/>
    </location>
    <ligand>
        <name>Cu cation</name>
        <dbReference type="ChEBI" id="CHEBI:23378"/>
    </ligand>
</feature>
<dbReference type="InterPro" id="IPR013766">
    <property type="entry name" value="Thioredoxin_domain"/>
</dbReference>
<keyword evidence="2 3" id="KW-0186">Copper</keyword>
<keyword evidence="4" id="KW-1015">Disulfide bond</keyword>
<organism evidence="6 7">
    <name type="scientific">Cohnella abietis</name>
    <dbReference type="NCBI Taxonomy" id="2507935"/>
    <lineage>
        <taxon>Bacteria</taxon>
        <taxon>Bacillati</taxon>
        <taxon>Bacillota</taxon>
        <taxon>Bacilli</taxon>
        <taxon>Bacillales</taxon>
        <taxon>Paenibacillaceae</taxon>
        <taxon>Cohnella</taxon>
    </lineage>
</organism>
<sequence length="192" mass="21810">MLVLIVYFLYSSKDRETALPVVQSAPEFALTNLDGQQVNASDNKGKIVLMEFMFTSCPDICPLTTYKMVQLQEQLKEQGLFGNEVQFVAITFDPKQDTPEMLKKYADRMKMDMSGWHVLRGEEEATKEIAKQYGVMVQNMGDGQFVHTVTSLNLIDSEQKVRKVYSMGDEMNNEVIMADIVSLLSEKKNENS</sequence>
<gene>
    <name evidence="6" type="ORF">KCTCHS21_22090</name>
</gene>
<dbReference type="Gene3D" id="3.40.30.10">
    <property type="entry name" value="Glutaredoxin"/>
    <property type="match status" value="1"/>
</dbReference>
<dbReference type="OrthoDB" id="9811998at2"/>
<evidence type="ECO:0000313" key="7">
    <source>
        <dbReference type="Proteomes" id="UP000289856"/>
    </source>
</evidence>
<dbReference type="KEGG" id="cohn:KCTCHS21_22090"/>
<dbReference type="GO" id="GO:0046872">
    <property type="term" value="F:metal ion binding"/>
    <property type="evidence" value="ECO:0007669"/>
    <property type="project" value="UniProtKB-KW"/>
</dbReference>
<name>A0A3T1D3X1_9BACL</name>
<dbReference type="PANTHER" id="PTHR12151">
    <property type="entry name" value="ELECTRON TRANSPORT PROTIN SCO1/SENC FAMILY MEMBER"/>
    <property type="match status" value="1"/>
</dbReference>
<keyword evidence="6" id="KW-0067">ATP-binding</keyword>
<feature type="binding site" evidence="3">
    <location>
        <position position="61"/>
    </location>
    <ligand>
        <name>Cu cation</name>
        <dbReference type="ChEBI" id="CHEBI:23378"/>
    </ligand>
</feature>
<dbReference type="AlphaFoldDB" id="A0A3T1D3X1"/>
<evidence type="ECO:0000259" key="5">
    <source>
        <dbReference type="PROSITE" id="PS51352"/>
    </source>
</evidence>
<dbReference type="Proteomes" id="UP000289856">
    <property type="component" value="Chromosome"/>
</dbReference>
<evidence type="ECO:0000256" key="1">
    <source>
        <dbReference type="ARBA" id="ARBA00010996"/>
    </source>
</evidence>
<dbReference type="EMBL" id="AP019400">
    <property type="protein sequence ID" value="BBI32810.1"/>
    <property type="molecule type" value="Genomic_DNA"/>
</dbReference>
<keyword evidence="6" id="KW-0547">Nucleotide-binding</keyword>
<comment type="similarity">
    <text evidence="1">Belongs to the SCO1/2 family.</text>
</comment>
<feature type="domain" description="Thioredoxin" evidence="5">
    <location>
        <begin position="19"/>
        <end position="189"/>
    </location>
</feature>
<dbReference type="Pfam" id="PF02630">
    <property type="entry name" value="SCO1-SenC"/>
    <property type="match status" value="1"/>
</dbReference>
<dbReference type="PROSITE" id="PS51352">
    <property type="entry name" value="THIOREDOXIN_2"/>
    <property type="match status" value="1"/>
</dbReference>
<keyword evidence="7" id="KW-1185">Reference proteome</keyword>
<protein>
    <submittedName>
        <fullName evidence="6">Cysteine ABC transporter ATP-binding protein</fullName>
    </submittedName>
</protein>
<dbReference type="GO" id="GO:0005524">
    <property type="term" value="F:ATP binding"/>
    <property type="evidence" value="ECO:0007669"/>
    <property type="project" value="UniProtKB-KW"/>
</dbReference>
<reference evidence="6 7" key="1">
    <citation type="submission" date="2019-01" db="EMBL/GenBank/DDBJ databases">
        <title>Complete genome sequence of Cohnella hallensis HS21 isolated from Korean fir (Abies koreana) rhizospheric soil.</title>
        <authorList>
            <person name="Jiang L."/>
            <person name="Kang S.W."/>
            <person name="Kim S."/>
            <person name="Jung J."/>
            <person name="Kim C.Y."/>
            <person name="Kim D.H."/>
            <person name="Kim S.W."/>
            <person name="Lee J."/>
        </authorList>
    </citation>
    <scope>NUCLEOTIDE SEQUENCE [LARGE SCALE GENOMIC DNA]</scope>
    <source>
        <strain evidence="6 7">HS21</strain>
    </source>
</reference>
<evidence type="ECO:0000256" key="2">
    <source>
        <dbReference type="ARBA" id="ARBA00023008"/>
    </source>
</evidence>
<evidence type="ECO:0000256" key="4">
    <source>
        <dbReference type="PIRSR" id="PIRSR603782-2"/>
    </source>
</evidence>
<keyword evidence="3" id="KW-0479">Metal-binding</keyword>
<dbReference type="RefSeq" id="WP_130607618.1">
    <property type="nucleotide sequence ID" value="NZ_AP019400.1"/>
</dbReference>
<feature type="disulfide bond" description="Redox-active" evidence="4">
    <location>
        <begin position="57"/>
        <end position="61"/>
    </location>
</feature>
<dbReference type="PANTHER" id="PTHR12151:SF25">
    <property type="entry name" value="LINALOOL DEHYDRATASE_ISOMERASE DOMAIN-CONTAINING PROTEIN"/>
    <property type="match status" value="1"/>
</dbReference>
<dbReference type="InterPro" id="IPR036249">
    <property type="entry name" value="Thioredoxin-like_sf"/>
</dbReference>
<dbReference type="SUPFAM" id="SSF52833">
    <property type="entry name" value="Thioredoxin-like"/>
    <property type="match status" value="1"/>
</dbReference>
<dbReference type="CDD" id="cd02968">
    <property type="entry name" value="SCO"/>
    <property type="match status" value="1"/>
</dbReference>
<dbReference type="InterPro" id="IPR003782">
    <property type="entry name" value="SCO1/SenC"/>
</dbReference>
<proteinExistence type="inferred from homology"/>